<dbReference type="InterPro" id="IPR051481">
    <property type="entry name" value="BTB-POZ/Galectin-3-binding"/>
</dbReference>
<dbReference type="SMART" id="SM00225">
    <property type="entry name" value="BTB"/>
    <property type="match status" value="1"/>
</dbReference>
<proteinExistence type="predicted"/>
<feature type="domain" description="TLDc" evidence="2">
    <location>
        <begin position="258"/>
        <end position="434"/>
    </location>
</feature>
<dbReference type="SUPFAM" id="SSF54695">
    <property type="entry name" value="POZ domain"/>
    <property type="match status" value="1"/>
</dbReference>
<dbReference type="OrthoDB" id="6359816at2759"/>
<keyword evidence="5" id="KW-1185">Reference proteome</keyword>
<dbReference type="InterPro" id="IPR000210">
    <property type="entry name" value="BTB/POZ_dom"/>
</dbReference>
<comment type="caution">
    <text evidence="3">The sequence shown here is derived from an EMBL/GenBank/DDBJ whole genome shotgun (WGS) entry which is preliminary data.</text>
</comment>
<evidence type="ECO:0000259" key="2">
    <source>
        <dbReference type="PROSITE" id="PS51886"/>
    </source>
</evidence>
<evidence type="ECO:0000313" key="5">
    <source>
        <dbReference type="Proteomes" id="UP000247702"/>
    </source>
</evidence>
<dbReference type="PANTHER" id="PTHR24410:SF23">
    <property type="entry name" value="BTB DOMAIN-CONTAINING PROTEIN-RELATED"/>
    <property type="match status" value="1"/>
</dbReference>
<dbReference type="Pfam" id="PF00651">
    <property type="entry name" value="BTB"/>
    <property type="match status" value="1"/>
</dbReference>
<reference evidence="4" key="2">
    <citation type="submission" date="2019-10" db="EMBL/GenBank/DDBJ databases">
        <title>Conservation and host-specific expression of non-tandemly repeated heterogenous ribosome RNA gene in arbuscular mycorrhizal fungi.</title>
        <authorList>
            <person name="Maeda T."/>
            <person name="Kobayashi Y."/>
            <person name="Nakagawa T."/>
            <person name="Ezawa T."/>
            <person name="Yamaguchi K."/>
            <person name="Bino T."/>
            <person name="Nishimoto Y."/>
            <person name="Shigenobu S."/>
            <person name="Kawaguchi M."/>
        </authorList>
    </citation>
    <scope>NUCLEOTIDE SEQUENCE</scope>
    <source>
        <strain evidence="4">HR1</strain>
    </source>
</reference>
<evidence type="ECO:0000313" key="3">
    <source>
        <dbReference type="EMBL" id="GBC01079.1"/>
    </source>
</evidence>
<dbReference type="PROSITE" id="PS50097">
    <property type="entry name" value="BTB"/>
    <property type="match status" value="1"/>
</dbReference>
<dbReference type="Pfam" id="PF07534">
    <property type="entry name" value="TLD"/>
    <property type="match status" value="1"/>
</dbReference>
<dbReference type="EMBL" id="BLAL01000266">
    <property type="protein sequence ID" value="GES98329.1"/>
    <property type="molecule type" value="Genomic_DNA"/>
</dbReference>
<protein>
    <submittedName>
        <fullName evidence="4">BTB/POZ protein</fullName>
    </submittedName>
</protein>
<dbReference type="Proteomes" id="UP000615446">
    <property type="component" value="Unassembled WGS sequence"/>
</dbReference>
<dbReference type="CDD" id="cd18186">
    <property type="entry name" value="BTB_POZ_ZBTB_KLHL-like"/>
    <property type="match status" value="1"/>
</dbReference>
<dbReference type="AlphaFoldDB" id="A0A2Z6S9K8"/>
<dbReference type="InterPro" id="IPR011333">
    <property type="entry name" value="SKP1/BTB/POZ_sf"/>
</dbReference>
<dbReference type="Gene3D" id="3.30.710.10">
    <property type="entry name" value="Potassium Channel Kv1.1, Chain A"/>
    <property type="match status" value="1"/>
</dbReference>
<evidence type="ECO:0000313" key="4">
    <source>
        <dbReference type="EMBL" id="GES98329.1"/>
    </source>
</evidence>
<dbReference type="PROSITE" id="PS51886">
    <property type="entry name" value="TLDC"/>
    <property type="match status" value="1"/>
</dbReference>
<name>A0A2Z6S9K8_9GLOM</name>
<organism evidence="3 5">
    <name type="scientific">Rhizophagus clarus</name>
    <dbReference type="NCBI Taxonomy" id="94130"/>
    <lineage>
        <taxon>Eukaryota</taxon>
        <taxon>Fungi</taxon>
        <taxon>Fungi incertae sedis</taxon>
        <taxon>Mucoromycota</taxon>
        <taxon>Glomeromycotina</taxon>
        <taxon>Glomeromycetes</taxon>
        <taxon>Glomerales</taxon>
        <taxon>Glomeraceae</taxon>
        <taxon>Rhizophagus</taxon>
    </lineage>
</organism>
<gene>
    <name evidence="4" type="ORF">RCL2_002488400</name>
    <name evidence="3" type="ORF">RclHR1_04060007</name>
</gene>
<sequence length="438" mass="51173">MIIDTSELFDTEILVGKGLNSRIFHLHSFILKSASPYFRSTLTTKKVDNNNIIKLKKPNISVEIFDIIINYIYTGKLNITDDVKTIIDLLVAADELRINKLSSYIEDYLIMNDELLKQNFIFIQNFTIKYVKYTKLSQFCKDAFQQDPSLIFKAKDFTKIKREILLDILIKNNHSLKPIEIWDKIIEWSIVQSNKLSSSNIETFKAYIQQFIPYINFKEIEPLDFFQKIEPLKNILDDKIYNQLLEYYSFNHMNRISKIINSKSLLLLSKLIEIAETNNCSMNNINLYGFRLLLRGSQNGFDHKSFHEFCDNKGPTITIAKIKGVNEILGGYNPHSWGSKCNYVKTGKSFIFSLNQNNLLNSIISKEIYDDVTKESNFIRSMSGPEFGSDLILLLLSDNVDTNKGRYCRNNYEKRIRNSDDEFEIEEYEVFQVYKNFN</sequence>
<dbReference type="PANTHER" id="PTHR24410">
    <property type="entry name" value="HL07962P-RELATED"/>
    <property type="match status" value="1"/>
</dbReference>
<dbReference type="EMBL" id="BEXD01003402">
    <property type="protein sequence ID" value="GBC01079.1"/>
    <property type="molecule type" value="Genomic_DNA"/>
</dbReference>
<evidence type="ECO:0000259" key="1">
    <source>
        <dbReference type="PROSITE" id="PS50097"/>
    </source>
</evidence>
<accession>A0A2Z6S9K8</accession>
<dbReference type="Proteomes" id="UP000247702">
    <property type="component" value="Unassembled WGS sequence"/>
</dbReference>
<reference evidence="3 5" key="1">
    <citation type="submission" date="2017-11" db="EMBL/GenBank/DDBJ databases">
        <title>The genome of Rhizophagus clarus HR1 reveals common genetic basis of auxotrophy among arbuscular mycorrhizal fungi.</title>
        <authorList>
            <person name="Kobayashi Y."/>
        </authorList>
    </citation>
    <scope>NUCLEOTIDE SEQUENCE [LARGE SCALE GENOMIC DNA]</scope>
    <source>
        <strain evidence="3 5">HR1</strain>
    </source>
</reference>
<feature type="domain" description="BTB" evidence="1">
    <location>
        <begin position="9"/>
        <end position="81"/>
    </location>
</feature>
<dbReference type="SMART" id="SM00584">
    <property type="entry name" value="TLDc"/>
    <property type="match status" value="1"/>
</dbReference>
<dbReference type="InterPro" id="IPR006571">
    <property type="entry name" value="TLDc_dom"/>
</dbReference>